<evidence type="ECO:0008006" key="3">
    <source>
        <dbReference type="Google" id="ProtNLM"/>
    </source>
</evidence>
<dbReference type="EMBL" id="BMEX01000017">
    <property type="protein sequence ID" value="GGA54874.1"/>
    <property type="molecule type" value="Genomic_DNA"/>
</dbReference>
<dbReference type="Gene3D" id="1.10.287.760">
    <property type="entry name" value="YqgQ-like"/>
    <property type="match status" value="1"/>
</dbReference>
<reference evidence="2" key="1">
    <citation type="journal article" date="2019" name="Int. J. Syst. Evol. Microbiol.">
        <title>The Global Catalogue of Microorganisms (GCM) 10K type strain sequencing project: providing services to taxonomists for standard genome sequencing and annotation.</title>
        <authorList>
            <consortium name="The Broad Institute Genomics Platform"/>
            <consortium name="The Broad Institute Genome Sequencing Center for Infectious Disease"/>
            <person name="Wu L."/>
            <person name="Ma J."/>
        </authorList>
    </citation>
    <scope>NUCLEOTIDE SEQUENCE [LARGE SCALE GENOMIC DNA]</scope>
    <source>
        <strain evidence="2">CGMCC 1.12404</strain>
    </source>
</reference>
<keyword evidence="2" id="KW-1185">Reference proteome</keyword>
<evidence type="ECO:0000313" key="1">
    <source>
        <dbReference type="EMBL" id="GGA54874.1"/>
    </source>
</evidence>
<accession>A0ABQ1H1S1</accession>
<sequence>MRGPLRNMVDLRNLLRQYGLMVYTGDRMGDLDLMESELDDLHRAGLLEREIFLQAKMLIHSEKRRMGNN</sequence>
<dbReference type="SUPFAM" id="SSF158379">
    <property type="entry name" value="YqgQ-like"/>
    <property type="match status" value="1"/>
</dbReference>
<dbReference type="InterPro" id="IPR009256">
    <property type="entry name" value="YqgQ-like"/>
</dbReference>
<comment type="caution">
    <text evidence="1">The sequence shown here is derived from an EMBL/GenBank/DDBJ whole genome shotgun (WGS) entry which is preliminary data.</text>
</comment>
<name>A0ABQ1H1S1_9BACL</name>
<evidence type="ECO:0000313" key="2">
    <source>
        <dbReference type="Proteomes" id="UP000617979"/>
    </source>
</evidence>
<dbReference type="Pfam" id="PF06014">
    <property type="entry name" value="YqgQ-like"/>
    <property type="match status" value="1"/>
</dbReference>
<dbReference type="RefSeq" id="WP_188433339.1">
    <property type="nucleotide sequence ID" value="NZ_BMEX01000017.1"/>
</dbReference>
<dbReference type="Proteomes" id="UP000617979">
    <property type="component" value="Unassembled WGS sequence"/>
</dbReference>
<protein>
    <recommendedName>
        <fullName evidence="3">DUF910 domain-containing protein</fullName>
    </recommendedName>
</protein>
<proteinExistence type="predicted"/>
<organism evidence="1 2">
    <name type="scientific">Kroppenstedtia guangzhouensis</name>
    <dbReference type="NCBI Taxonomy" id="1274356"/>
    <lineage>
        <taxon>Bacteria</taxon>
        <taxon>Bacillati</taxon>
        <taxon>Bacillota</taxon>
        <taxon>Bacilli</taxon>
        <taxon>Bacillales</taxon>
        <taxon>Thermoactinomycetaceae</taxon>
        <taxon>Kroppenstedtia</taxon>
    </lineage>
</organism>
<dbReference type="InterPro" id="IPR023164">
    <property type="entry name" value="YqgQ-like_sf"/>
</dbReference>
<gene>
    <name evidence="1" type="ORF">GCM10007416_30100</name>
</gene>